<dbReference type="EMBL" id="QNZK01000279">
    <property type="protein sequence ID" value="RTZ83400.1"/>
    <property type="molecule type" value="Genomic_DNA"/>
</dbReference>
<evidence type="ECO:0000313" key="2">
    <source>
        <dbReference type="Proteomes" id="UP000287917"/>
    </source>
</evidence>
<dbReference type="Proteomes" id="UP000287917">
    <property type="component" value="Unassembled WGS sequence"/>
</dbReference>
<proteinExistence type="predicted"/>
<dbReference type="AlphaFoldDB" id="A0A432GJV5"/>
<accession>A0A432GJV5</accession>
<sequence>MKTRTKFVIGGAVIFAVIAALSVQGLQEMTVFFYTPAEVLASPDEFENKTIRIGALV</sequence>
<feature type="non-terminal residue" evidence="1">
    <location>
        <position position="57"/>
    </location>
</feature>
<comment type="caution">
    <text evidence="1">The sequence shown here is derived from an EMBL/GenBank/DDBJ whole genome shotgun (WGS) entry which is preliminary data.</text>
</comment>
<name>A0A432GJV5_9DELT</name>
<gene>
    <name evidence="1" type="ORF">DSY96_07960</name>
</gene>
<reference evidence="1 2" key="1">
    <citation type="submission" date="2018-06" db="EMBL/GenBank/DDBJ databases">
        <title>Combined omics and stable isotope probing to characterize newly discovered Mariana Back-Arc vent microbial communities.</title>
        <authorList>
            <person name="Trembath-Reichert E."/>
            <person name="Huber J.A."/>
        </authorList>
    </citation>
    <scope>NUCLEOTIDE SEQUENCE [LARGE SCALE GENOMIC DNA]</scope>
    <source>
        <strain evidence="1">MAG 58</strain>
    </source>
</reference>
<protein>
    <submittedName>
        <fullName evidence="1">Cytochrome c maturation protein CcmE</fullName>
    </submittedName>
</protein>
<evidence type="ECO:0000313" key="1">
    <source>
        <dbReference type="EMBL" id="RTZ83400.1"/>
    </source>
</evidence>
<organism evidence="1 2">
    <name type="scientific">SAR324 cluster bacterium</name>
    <dbReference type="NCBI Taxonomy" id="2024889"/>
    <lineage>
        <taxon>Bacteria</taxon>
        <taxon>Deltaproteobacteria</taxon>
        <taxon>SAR324 cluster</taxon>
    </lineage>
</organism>